<accession>A0A061IRZ0</accession>
<proteinExistence type="predicted"/>
<keyword evidence="4" id="KW-1185">Reference proteome</keyword>
<feature type="region of interest" description="Disordered" evidence="1">
    <location>
        <begin position="29"/>
        <end position="88"/>
    </location>
</feature>
<keyword evidence="2" id="KW-0472">Membrane</keyword>
<protein>
    <submittedName>
        <fullName evidence="3">Uncharacterized protein</fullName>
    </submittedName>
</protein>
<comment type="caution">
    <text evidence="3">The sequence shown here is derived from an EMBL/GenBank/DDBJ whole genome shotgun (WGS) entry which is preliminary data.</text>
</comment>
<feature type="compositionally biased region" description="Basic and acidic residues" evidence="1">
    <location>
        <begin position="62"/>
        <end position="76"/>
    </location>
</feature>
<evidence type="ECO:0000256" key="2">
    <source>
        <dbReference type="SAM" id="Phobius"/>
    </source>
</evidence>
<dbReference type="Proteomes" id="UP000031737">
    <property type="component" value="Unassembled WGS sequence"/>
</dbReference>
<gene>
    <name evidence="3" type="ORF">TRSC58_07454</name>
</gene>
<organism evidence="3 4">
    <name type="scientific">Trypanosoma rangeli SC58</name>
    <dbReference type="NCBI Taxonomy" id="429131"/>
    <lineage>
        <taxon>Eukaryota</taxon>
        <taxon>Discoba</taxon>
        <taxon>Euglenozoa</taxon>
        <taxon>Kinetoplastea</taxon>
        <taxon>Metakinetoplastina</taxon>
        <taxon>Trypanosomatida</taxon>
        <taxon>Trypanosomatidae</taxon>
        <taxon>Trypanosoma</taxon>
        <taxon>Herpetosoma</taxon>
    </lineage>
</organism>
<reference evidence="3 4" key="1">
    <citation type="submission" date="2013-07" db="EMBL/GenBank/DDBJ databases">
        <authorList>
            <person name="Stoco P.H."/>
            <person name="Wagner G."/>
            <person name="Gerber A."/>
            <person name="Zaha A."/>
            <person name="Thompson C."/>
            <person name="Bartholomeu D.C."/>
            <person name="Luckemeyer D.D."/>
            <person name="Bahia D."/>
            <person name="Loreto E."/>
            <person name="Prestes E.B."/>
            <person name="Lima F.M."/>
            <person name="Rodrigues-Luiz G."/>
            <person name="Vallejo G.A."/>
            <person name="Filho J.F."/>
            <person name="Monteiro K.M."/>
            <person name="Tyler K.M."/>
            <person name="de Almeida L.G."/>
            <person name="Ortiz M.F."/>
            <person name="Siervo M.A."/>
            <person name="de Moraes M.H."/>
            <person name="Cunha O.L."/>
            <person name="Mendonca-Neto R."/>
            <person name="Silva R."/>
            <person name="Teixeira S.M."/>
            <person name="Murta S.M."/>
            <person name="Sincero T.C."/>
            <person name="Mendes T.A."/>
            <person name="Urmenyi T.P."/>
            <person name="Silva V.G."/>
            <person name="da Rocha W.D."/>
            <person name="Andersson B."/>
            <person name="Romanha A.J."/>
            <person name="Steindel M."/>
            <person name="de Vasconcelos A.T."/>
            <person name="Grisard E.C."/>
        </authorList>
    </citation>
    <scope>NUCLEOTIDE SEQUENCE [LARGE SCALE GENOMIC DNA]</scope>
    <source>
        <strain evidence="3 4">SC58</strain>
    </source>
</reference>
<dbReference type="VEuPathDB" id="TriTrypDB:TRSC58_07454"/>
<keyword evidence="2" id="KW-0812">Transmembrane</keyword>
<dbReference type="EMBL" id="AUPL01007723">
    <property type="protein sequence ID" value="ESL04969.1"/>
    <property type="molecule type" value="Genomic_DNA"/>
</dbReference>
<evidence type="ECO:0000313" key="3">
    <source>
        <dbReference type="EMBL" id="ESL04969.1"/>
    </source>
</evidence>
<sequence>MSFTPPVFTLLPWVLFEFISVFFFFPSSFLALSPPPRPQHRNGPRGKERVGEKKTGKKKVTRSTEESGERKIKGIDARVASKCRSTRT</sequence>
<evidence type="ECO:0000256" key="1">
    <source>
        <dbReference type="SAM" id="MobiDB-lite"/>
    </source>
</evidence>
<feature type="compositionally biased region" description="Basic and acidic residues" evidence="1">
    <location>
        <begin position="45"/>
        <end position="54"/>
    </location>
</feature>
<name>A0A061IRZ0_TRYRA</name>
<keyword evidence="2" id="KW-1133">Transmembrane helix</keyword>
<feature type="transmembrane region" description="Helical" evidence="2">
    <location>
        <begin position="12"/>
        <end position="32"/>
    </location>
</feature>
<evidence type="ECO:0000313" key="4">
    <source>
        <dbReference type="Proteomes" id="UP000031737"/>
    </source>
</evidence>
<dbReference type="AlphaFoldDB" id="A0A061IRZ0"/>